<evidence type="ECO:0000313" key="2">
    <source>
        <dbReference type="EMBL" id="QHU34532.1"/>
    </source>
</evidence>
<protein>
    <submittedName>
        <fullName evidence="2">Uncharacterized protein</fullName>
    </submittedName>
</protein>
<dbReference type="AlphaFoldDB" id="A0A6C0LZ49"/>
<sequence>MASFNTTKGSSPEPSHIVTGNFVTLMETNDKECESWYYFIRKSGNEKALKHLQNQLETVRWRSMEDLSIFDLDLNHPVTAKTAKQMTKLELNVYFHRKFDGKLQFIDLGFRSKDNNEKRMCKVFDLLGYGQIEDYINDEDIDPEDLFDRSSVLESSSDSEEDSDSDSEEDSDSDFKSQEDSEEEDKYKSSDSGIPPTLLTKNN</sequence>
<name>A0A6C0LZ49_9ZZZZ</name>
<feature type="compositionally biased region" description="Basic and acidic residues" evidence="1">
    <location>
        <begin position="173"/>
        <end position="189"/>
    </location>
</feature>
<organism evidence="2">
    <name type="scientific">viral metagenome</name>
    <dbReference type="NCBI Taxonomy" id="1070528"/>
    <lineage>
        <taxon>unclassified sequences</taxon>
        <taxon>metagenomes</taxon>
        <taxon>organismal metagenomes</taxon>
    </lineage>
</organism>
<feature type="compositionally biased region" description="Acidic residues" evidence="1">
    <location>
        <begin position="157"/>
        <end position="172"/>
    </location>
</feature>
<evidence type="ECO:0000256" key="1">
    <source>
        <dbReference type="SAM" id="MobiDB-lite"/>
    </source>
</evidence>
<reference evidence="2" key="1">
    <citation type="journal article" date="2020" name="Nature">
        <title>Giant virus diversity and host interactions through global metagenomics.</title>
        <authorList>
            <person name="Schulz F."/>
            <person name="Roux S."/>
            <person name="Paez-Espino D."/>
            <person name="Jungbluth S."/>
            <person name="Walsh D.A."/>
            <person name="Denef V.J."/>
            <person name="McMahon K.D."/>
            <person name="Konstantinidis K.T."/>
            <person name="Eloe-Fadrosh E.A."/>
            <person name="Kyrpides N.C."/>
            <person name="Woyke T."/>
        </authorList>
    </citation>
    <scope>NUCLEOTIDE SEQUENCE</scope>
    <source>
        <strain evidence="2">GVMAG-S-1016713-169</strain>
    </source>
</reference>
<proteinExistence type="predicted"/>
<accession>A0A6C0LZ49</accession>
<feature type="region of interest" description="Disordered" evidence="1">
    <location>
        <begin position="148"/>
        <end position="203"/>
    </location>
</feature>
<dbReference type="EMBL" id="MN740573">
    <property type="protein sequence ID" value="QHU34532.1"/>
    <property type="molecule type" value="Genomic_DNA"/>
</dbReference>